<dbReference type="PANTHER" id="PTHR24421:SF10">
    <property type="entry name" value="NITRATE_NITRITE SENSOR PROTEIN NARQ"/>
    <property type="match status" value="1"/>
</dbReference>
<keyword evidence="9" id="KW-0812">Transmembrane</keyword>
<evidence type="ECO:0000256" key="8">
    <source>
        <dbReference type="ARBA" id="ARBA00023012"/>
    </source>
</evidence>
<feature type="transmembrane region" description="Helical" evidence="9">
    <location>
        <begin position="70"/>
        <end position="86"/>
    </location>
</feature>
<feature type="transmembrane region" description="Helical" evidence="9">
    <location>
        <begin position="133"/>
        <end position="153"/>
    </location>
</feature>
<dbReference type="InterPro" id="IPR055558">
    <property type="entry name" value="DUF7134"/>
</dbReference>
<evidence type="ECO:0000259" key="11">
    <source>
        <dbReference type="Pfam" id="PF23539"/>
    </source>
</evidence>
<keyword evidence="7" id="KW-0067">ATP-binding</keyword>
<sequence length="414" mass="44321">MDGVSAPPEPDPFLRHPVGRWLLGRRDQMRRLDQRRPWLFDVGPAVLIFLFSLPQVLTGGPDHDAPPQPVALRLAAAVVLLAPLWWRRRAPLVAFTAVAVIMLAYWFAGLWISTAMVMLIVLYGVAARSSMRVLVWVAVATAAEFTFGLLVLAPLGDFRFTVWLLVLGTCSAAIAVGLAARTSRAYLAALGDRAAWLETDRERQARLAVAEERTRVAREMHDIVGHHVSIIIGLADGGATMAANRQEKAAEPLRLIGETGRQALDELRRVLGVLRAEAAQAQLNPQPGLADVERMLAGVRTAGLSVSYETRGDLPSLSQGLQLAVYRIVQEALTNTLKHAGRGASAEVAVTVGGNEVNVRVTDRSPAGRPAPSSGGQGIVGIRERAGLYGGVVTAGPDGEGWTVDVVMTTGRAS</sequence>
<dbReference type="InterPro" id="IPR050482">
    <property type="entry name" value="Sensor_HK_TwoCompSys"/>
</dbReference>
<dbReference type="Gene3D" id="3.30.565.10">
    <property type="entry name" value="Histidine kinase-like ATPase, C-terminal domain"/>
    <property type="match status" value="1"/>
</dbReference>
<feature type="domain" description="Signal transduction histidine kinase subgroup 3 dimerisation and phosphoacceptor" evidence="10">
    <location>
        <begin position="212"/>
        <end position="277"/>
    </location>
</feature>
<reference evidence="12 13" key="1">
    <citation type="submission" date="2021-01" db="EMBL/GenBank/DDBJ databases">
        <title>Actinoplanes sp. nov. LDG1-06 isolated from lichen.</title>
        <authorList>
            <person name="Saeng-In P."/>
            <person name="Phongsopitanun W."/>
            <person name="Kanchanasin P."/>
            <person name="Yuki M."/>
            <person name="Kudo T."/>
            <person name="Ohkuma M."/>
            <person name="Tanasupawat S."/>
        </authorList>
    </citation>
    <scope>NUCLEOTIDE SEQUENCE [LARGE SCALE GENOMIC DNA]</scope>
    <source>
        <strain evidence="12 13">LDG1-06</strain>
    </source>
</reference>
<comment type="caution">
    <text evidence="12">The sequence shown here is derived from an EMBL/GenBank/DDBJ whole genome shotgun (WGS) entry which is preliminary data.</text>
</comment>
<dbReference type="InterPro" id="IPR036890">
    <property type="entry name" value="HATPase_C_sf"/>
</dbReference>
<dbReference type="Pfam" id="PF23539">
    <property type="entry name" value="DUF7134"/>
    <property type="match status" value="1"/>
</dbReference>
<dbReference type="Proteomes" id="UP000632138">
    <property type="component" value="Unassembled WGS sequence"/>
</dbReference>
<evidence type="ECO:0000256" key="4">
    <source>
        <dbReference type="ARBA" id="ARBA00022679"/>
    </source>
</evidence>
<dbReference type="CDD" id="cd16917">
    <property type="entry name" value="HATPase_UhpB-NarQ-NarX-like"/>
    <property type="match status" value="1"/>
</dbReference>
<gene>
    <name evidence="12" type="ORF">JIG36_05475</name>
</gene>
<keyword evidence="9" id="KW-0472">Membrane</keyword>
<dbReference type="Pfam" id="PF07730">
    <property type="entry name" value="HisKA_3"/>
    <property type="match status" value="1"/>
</dbReference>
<feature type="transmembrane region" description="Helical" evidence="9">
    <location>
        <begin position="38"/>
        <end position="58"/>
    </location>
</feature>
<keyword evidence="9" id="KW-1133">Transmembrane helix</keyword>
<evidence type="ECO:0000259" key="10">
    <source>
        <dbReference type="Pfam" id="PF07730"/>
    </source>
</evidence>
<keyword evidence="13" id="KW-1185">Reference proteome</keyword>
<feature type="transmembrane region" description="Helical" evidence="9">
    <location>
        <begin position="93"/>
        <end position="121"/>
    </location>
</feature>
<keyword evidence="6 12" id="KW-0418">Kinase</keyword>
<dbReference type="GO" id="GO:0016301">
    <property type="term" value="F:kinase activity"/>
    <property type="evidence" value="ECO:0007669"/>
    <property type="project" value="UniProtKB-KW"/>
</dbReference>
<proteinExistence type="predicted"/>
<keyword evidence="3" id="KW-0597">Phosphoprotein</keyword>
<protein>
    <recommendedName>
        <fullName evidence="2">histidine kinase</fullName>
        <ecNumber evidence="2">2.7.13.3</ecNumber>
    </recommendedName>
</protein>
<dbReference type="EC" id="2.7.13.3" evidence="2"/>
<keyword evidence="5" id="KW-0547">Nucleotide-binding</keyword>
<dbReference type="EMBL" id="JAENHP010000001">
    <property type="protein sequence ID" value="MBM2615008.1"/>
    <property type="molecule type" value="Genomic_DNA"/>
</dbReference>
<feature type="transmembrane region" description="Helical" evidence="9">
    <location>
        <begin position="160"/>
        <end position="180"/>
    </location>
</feature>
<keyword evidence="4" id="KW-0808">Transferase</keyword>
<dbReference type="Gene3D" id="1.20.5.1930">
    <property type="match status" value="1"/>
</dbReference>
<dbReference type="SUPFAM" id="SSF55874">
    <property type="entry name" value="ATPase domain of HSP90 chaperone/DNA topoisomerase II/histidine kinase"/>
    <property type="match status" value="1"/>
</dbReference>
<accession>A0ABS2A6S0</accession>
<dbReference type="PANTHER" id="PTHR24421">
    <property type="entry name" value="NITRATE/NITRITE SENSOR PROTEIN NARX-RELATED"/>
    <property type="match status" value="1"/>
</dbReference>
<evidence type="ECO:0000313" key="12">
    <source>
        <dbReference type="EMBL" id="MBM2615008.1"/>
    </source>
</evidence>
<keyword evidence="8" id="KW-0902">Two-component regulatory system</keyword>
<evidence type="ECO:0000256" key="5">
    <source>
        <dbReference type="ARBA" id="ARBA00022741"/>
    </source>
</evidence>
<evidence type="ECO:0000256" key="9">
    <source>
        <dbReference type="SAM" id="Phobius"/>
    </source>
</evidence>
<evidence type="ECO:0000256" key="3">
    <source>
        <dbReference type="ARBA" id="ARBA00022553"/>
    </source>
</evidence>
<evidence type="ECO:0000256" key="2">
    <source>
        <dbReference type="ARBA" id="ARBA00012438"/>
    </source>
</evidence>
<evidence type="ECO:0000256" key="7">
    <source>
        <dbReference type="ARBA" id="ARBA00022840"/>
    </source>
</evidence>
<organism evidence="12 13">
    <name type="scientific">Paractinoplanes ovalisporus</name>
    <dbReference type="NCBI Taxonomy" id="2810368"/>
    <lineage>
        <taxon>Bacteria</taxon>
        <taxon>Bacillati</taxon>
        <taxon>Actinomycetota</taxon>
        <taxon>Actinomycetes</taxon>
        <taxon>Micromonosporales</taxon>
        <taxon>Micromonosporaceae</taxon>
        <taxon>Paractinoplanes</taxon>
    </lineage>
</organism>
<name>A0ABS2A6S0_9ACTN</name>
<evidence type="ECO:0000313" key="13">
    <source>
        <dbReference type="Proteomes" id="UP000632138"/>
    </source>
</evidence>
<feature type="domain" description="DUF7134" evidence="11">
    <location>
        <begin position="34"/>
        <end position="182"/>
    </location>
</feature>
<dbReference type="InterPro" id="IPR011712">
    <property type="entry name" value="Sig_transdc_His_kin_sub3_dim/P"/>
</dbReference>
<evidence type="ECO:0000256" key="1">
    <source>
        <dbReference type="ARBA" id="ARBA00000085"/>
    </source>
</evidence>
<evidence type="ECO:0000256" key="6">
    <source>
        <dbReference type="ARBA" id="ARBA00022777"/>
    </source>
</evidence>
<comment type="catalytic activity">
    <reaction evidence="1">
        <text>ATP + protein L-histidine = ADP + protein N-phospho-L-histidine.</text>
        <dbReference type="EC" id="2.7.13.3"/>
    </reaction>
</comment>